<dbReference type="EMBL" id="LGRX02001126">
    <property type="protein sequence ID" value="KAK3286794.1"/>
    <property type="molecule type" value="Genomic_DNA"/>
</dbReference>
<organism evidence="1 2">
    <name type="scientific">Cymbomonas tetramitiformis</name>
    <dbReference type="NCBI Taxonomy" id="36881"/>
    <lineage>
        <taxon>Eukaryota</taxon>
        <taxon>Viridiplantae</taxon>
        <taxon>Chlorophyta</taxon>
        <taxon>Pyramimonadophyceae</taxon>
        <taxon>Pyramimonadales</taxon>
        <taxon>Pyramimonadaceae</taxon>
        <taxon>Cymbomonas</taxon>
    </lineage>
</organism>
<gene>
    <name evidence="1" type="ORF">CYMTET_5667</name>
</gene>
<name>A0AAE0GYQ1_9CHLO</name>
<comment type="caution">
    <text evidence="1">The sequence shown here is derived from an EMBL/GenBank/DDBJ whole genome shotgun (WGS) entry which is preliminary data.</text>
</comment>
<dbReference type="InterPro" id="IPR016187">
    <property type="entry name" value="CTDL_fold"/>
</dbReference>
<dbReference type="InterPro" id="IPR016186">
    <property type="entry name" value="C-type_lectin-like/link_sf"/>
</dbReference>
<keyword evidence="2" id="KW-1185">Reference proteome</keyword>
<protein>
    <recommendedName>
        <fullName evidence="3">C-type lectin domain-containing protein</fullName>
    </recommendedName>
</protein>
<dbReference type="AlphaFoldDB" id="A0AAE0GYQ1"/>
<dbReference type="SUPFAM" id="SSF56436">
    <property type="entry name" value="C-type lectin-like"/>
    <property type="match status" value="1"/>
</dbReference>
<evidence type="ECO:0000313" key="1">
    <source>
        <dbReference type="EMBL" id="KAK3286794.1"/>
    </source>
</evidence>
<evidence type="ECO:0000313" key="2">
    <source>
        <dbReference type="Proteomes" id="UP001190700"/>
    </source>
</evidence>
<proteinExistence type="predicted"/>
<dbReference type="Proteomes" id="UP001190700">
    <property type="component" value="Unassembled WGS sequence"/>
</dbReference>
<reference evidence="1 2" key="1">
    <citation type="journal article" date="2015" name="Genome Biol. Evol.">
        <title>Comparative Genomics of a Bacterivorous Green Alga Reveals Evolutionary Causalities and Consequences of Phago-Mixotrophic Mode of Nutrition.</title>
        <authorList>
            <person name="Burns J.A."/>
            <person name="Paasch A."/>
            <person name="Narechania A."/>
            <person name="Kim E."/>
        </authorList>
    </citation>
    <scope>NUCLEOTIDE SEQUENCE [LARGE SCALE GENOMIC DNA]</scope>
    <source>
        <strain evidence="1 2">PLY_AMNH</strain>
    </source>
</reference>
<feature type="non-terminal residue" evidence="1">
    <location>
        <position position="274"/>
    </location>
</feature>
<evidence type="ECO:0008006" key="3">
    <source>
        <dbReference type="Google" id="ProtNLM"/>
    </source>
</evidence>
<dbReference type="Gene3D" id="3.10.100.10">
    <property type="entry name" value="Mannose-Binding Protein A, subunit A"/>
    <property type="match status" value="1"/>
</dbReference>
<sequence>MRSNELKASLTTEGVPFGTVCRSAAPESNCILPASIGPGCSMKTTVRVSSMPSRCRRKNELSKRYELSATEDKPKVSMKWKSKAIWGIVSVISVQIFIYGSYRVHNKGFAPQLSSLPSPTAVAVYEGVSSQIHYGCDSGWAHSEGRCFKYFAAARSFLEAEAACQTAHAMAHLSSIESWEDSSMQDKLPYICSYLLEVVPAMLSPVTLPPTKDLASTMVPTATGSAPPPRHLTPTQKSPGHCVADAVCGSCRVHGRMLCRHVRAQQHRPQALPA</sequence>
<accession>A0AAE0GYQ1</accession>